<reference evidence="1" key="1">
    <citation type="submission" date="2021-02" db="EMBL/GenBank/DDBJ databases">
        <authorList>
            <person name="Nowell W R."/>
        </authorList>
    </citation>
    <scope>NUCLEOTIDE SEQUENCE</scope>
</reference>
<evidence type="ECO:0000313" key="1">
    <source>
        <dbReference type="EMBL" id="CAF4199455.1"/>
    </source>
</evidence>
<dbReference type="AlphaFoldDB" id="A0A820AX08"/>
<organism evidence="1 2">
    <name type="scientific">Rotaria sordida</name>
    <dbReference type="NCBI Taxonomy" id="392033"/>
    <lineage>
        <taxon>Eukaryota</taxon>
        <taxon>Metazoa</taxon>
        <taxon>Spiralia</taxon>
        <taxon>Gnathifera</taxon>
        <taxon>Rotifera</taxon>
        <taxon>Eurotatoria</taxon>
        <taxon>Bdelloidea</taxon>
        <taxon>Philodinida</taxon>
        <taxon>Philodinidae</taxon>
        <taxon>Rotaria</taxon>
    </lineage>
</organism>
<proteinExistence type="predicted"/>
<gene>
    <name evidence="1" type="ORF">JBS370_LOCUS36447</name>
</gene>
<dbReference type="Proteomes" id="UP000663836">
    <property type="component" value="Unassembled WGS sequence"/>
</dbReference>
<sequence>MPRNKISDDIEGVVKYLLTKKYSYSVIKKELSEMNLNVSRSTISRIANKIGKQRQLDLLNNQKPKFNRRRHVATPTIVRRITSYISKENPPTVRLMAARCNISIGAVFKIIRDVIHAKCRKKRPVHRLYLAVIENRRTRGWRMYHRLCNERYKNYVTTDEAWFYLDASQDIRDIYYVRSNELPDEVKKIQQNDLHPVAIMV</sequence>
<evidence type="ECO:0000313" key="2">
    <source>
        <dbReference type="Proteomes" id="UP000663836"/>
    </source>
</evidence>
<dbReference type="EMBL" id="CAJOBD010014369">
    <property type="protein sequence ID" value="CAF4199455.1"/>
    <property type="molecule type" value="Genomic_DNA"/>
</dbReference>
<protein>
    <submittedName>
        <fullName evidence="1">Uncharacterized protein</fullName>
    </submittedName>
</protein>
<name>A0A820AX08_9BILA</name>
<comment type="caution">
    <text evidence="1">The sequence shown here is derived from an EMBL/GenBank/DDBJ whole genome shotgun (WGS) entry which is preliminary data.</text>
</comment>
<accession>A0A820AX08</accession>